<dbReference type="InterPro" id="IPR010730">
    <property type="entry name" value="HET"/>
</dbReference>
<reference evidence="3" key="2">
    <citation type="submission" date="2023-06" db="EMBL/GenBank/DDBJ databases">
        <authorList>
            <consortium name="Lawrence Berkeley National Laboratory"/>
            <person name="Haridas S."/>
            <person name="Hensen N."/>
            <person name="Bonometti L."/>
            <person name="Westerberg I."/>
            <person name="Brannstrom I.O."/>
            <person name="Guillou S."/>
            <person name="Cros-Aarteil S."/>
            <person name="Calhoun S."/>
            <person name="Kuo A."/>
            <person name="Mondo S."/>
            <person name="Pangilinan J."/>
            <person name="Riley R."/>
            <person name="LaButti K."/>
            <person name="Andreopoulos B."/>
            <person name="Lipzen A."/>
            <person name="Chen C."/>
            <person name="Yanf M."/>
            <person name="Daum C."/>
            <person name="Ng V."/>
            <person name="Clum A."/>
            <person name="Steindorff A."/>
            <person name="Ohm R."/>
            <person name="Martin F."/>
            <person name="Silar P."/>
            <person name="Natvig D."/>
            <person name="Lalanne C."/>
            <person name="Gautier V."/>
            <person name="Ament-velasquez S.L."/>
            <person name="Kruys A."/>
            <person name="Hutchinson M.I."/>
            <person name="Powell A.J."/>
            <person name="Barry K."/>
            <person name="Miller A.N."/>
            <person name="Grigoriev I.V."/>
            <person name="Debuchy R."/>
            <person name="Gladieux P."/>
            <person name="Thoren M.H."/>
            <person name="Johannesson H."/>
        </authorList>
    </citation>
    <scope>NUCLEOTIDE SEQUENCE</scope>
    <source>
        <strain evidence="3">CBS 232.78</strain>
    </source>
</reference>
<evidence type="ECO:0000259" key="2">
    <source>
        <dbReference type="Pfam" id="PF26640"/>
    </source>
</evidence>
<organism evidence="3 4">
    <name type="scientific">Podospora didyma</name>
    <dbReference type="NCBI Taxonomy" id="330526"/>
    <lineage>
        <taxon>Eukaryota</taxon>
        <taxon>Fungi</taxon>
        <taxon>Dikarya</taxon>
        <taxon>Ascomycota</taxon>
        <taxon>Pezizomycotina</taxon>
        <taxon>Sordariomycetes</taxon>
        <taxon>Sordariomycetidae</taxon>
        <taxon>Sordariales</taxon>
        <taxon>Podosporaceae</taxon>
        <taxon>Podospora</taxon>
    </lineage>
</organism>
<gene>
    <name evidence="3" type="ORF">B0H63DRAFT_139505</name>
</gene>
<dbReference type="InterPro" id="IPR058525">
    <property type="entry name" value="DUF8212"/>
</dbReference>
<name>A0AAE0NS08_9PEZI</name>
<evidence type="ECO:0000313" key="4">
    <source>
        <dbReference type="Proteomes" id="UP001285441"/>
    </source>
</evidence>
<sequence length="578" mass="66873">MRLLNTLTWEMKDFISDDDLPQYAILSHTWGDEEVSFQQWENRAQSDISTMKGYQKIKQFGQLAESWRLEWVWVDTCCIDKRSSSELTEAINSMFRWYQNAAVCYAYLSDVTYCTERSEMTRRFESSRWFTRGWTLQELIAPKRIEFFDSDWRIVGTKVELLVSISGVTGIDQHVLYSRELGTVSVARRMSWAANRKTTRAEDLTYCLLGIFDINLPLIYGEGGPKAFRRLQEAIMVTTHDQSLFAWGRLVEHPSSIINHAQHRGLEPLPWKSPHQREPLLGLFAQSPGEFRDSGQISPVDHRLAHHLNRERPPTIVNGGALLSLVIYETRLSVQYWDDVQVAQPQEVDVAILLCRLGNQGSKLVGLILNPWGDEYYSRTGDLFSVDAFISGMWLERLVYPRHIVPPRPTRLKHGDILLQRWTECLEKDGMKMPVTDSGPAWRTIWGDKVLRLENDAVGDEEVIFFYRQTHSTGFAVSLRRLPITLKEDGLGRLMVQVSQTKSIHGKTATATHWVPLREKEIPLNPGKSYFMSSPPDKWYTYIDHLLHISVKVHRRMIDINYGRYGWVDILEFEMTST</sequence>
<comment type="caution">
    <text evidence="3">The sequence shown here is derived from an EMBL/GenBank/DDBJ whole genome shotgun (WGS) entry which is preliminary data.</text>
</comment>
<evidence type="ECO:0000259" key="1">
    <source>
        <dbReference type="Pfam" id="PF06985"/>
    </source>
</evidence>
<dbReference type="Pfam" id="PF06985">
    <property type="entry name" value="HET"/>
    <property type="match status" value="1"/>
</dbReference>
<reference evidence="3" key="1">
    <citation type="journal article" date="2023" name="Mol. Phylogenet. Evol.">
        <title>Genome-scale phylogeny and comparative genomics of the fungal order Sordariales.</title>
        <authorList>
            <person name="Hensen N."/>
            <person name="Bonometti L."/>
            <person name="Westerberg I."/>
            <person name="Brannstrom I.O."/>
            <person name="Guillou S."/>
            <person name="Cros-Aarteil S."/>
            <person name="Calhoun S."/>
            <person name="Haridas S."/>
            <person name="Kuo A."/>
            <person name="Mondo S."/>
            <person name="Pangilinan J."/>
            <person name="Riley R."/>
            <person name="LaButti K."/>
            <person name="Andreopoulos B."/>
            <person name="Lipzen A."/>
            <person name="Chen C."/>
            <person name="Yan M."/>
            <person name="Daum C."/>
            <person name="Ng V."/>
            <person name="Clum A."/>
            <person name="Steindorff A."/>
            <person name="Ohm R.A."/>
            <person name="Martin F."/>
            <person name="Silar P."/>
            <person name="Natvig D.O."/>
            <person name="Lalanne C."/>
            <person name="Gautier V."/>
            <person name="Ament-Velasquez S.L."/>
            <person name="Kruys A."/>
            <person name="Hutchinson M.I."/>
            <person name="Powell A.J."/>
            <person name="Barry K."/>
            <person name="Miller A.N."/>
            <person name="Grigoriev I.V."/>
            <person name="Debuchy R."/>
            <person name="Gladieux P."/>
            <person name="Hiltunen Thoren M."/>
            <person name="Johannesson H."/>
        </authorList>
    </citation>
    <scope>NUCLEOTIDE SEQUENCE</scope>
    <source>
        <strain evidence="3">CBS 232.78</strain>
    </source>
</reference>
<dbReference type="AlphaFoldDB" id="A0AAE0NS08"/>
<dbReference type="EMBL" id="JAULSW010000003">
    <property type="protein sequence ID" value="KAK3386668.1"/>
    <property type="molecule type" value="Genomic_DNA"/>
</dbReference>
<dbReference type="Proteomes" id="UP001285441">
    <property type="component" value="Unassembled WGS sequence"/>
</dbReference>
<keyword evidence="4" id="KW-1185">Reference proteome</keyword>
<evidence type="ECO:0000313" key="3">
    <source>
        <dbReference type="EMBL" id="KAK3386668.1"/>
    </source>
</evidence>
<dbReference type="PANTHER" id="PTHR10622:SF12">
    <property type="entry name" value="HET DOMAIN-CONTAINING PROTEIN"/>
    <property type="match status" value="1"/>
</dbReference>
<protein>
    <submittedName>
        <fullName evidence="3">Heterokaryon incompatibility protein-domain-containing protein</fullName>
    </submittedName>
</protein>
<feature type="domain" description="DUF8212" evidence="2">
    <location>
        <begin position="226"/>
        <end position="308"/>
    </location>
</feature>
<proteinExistence type="predicted"/>
<dbReference type="Pfam" id="PF26640">
    <property type="entry name" value="DUF8212"/>
    <property type="match status" value="1"/>
</dbReference>
<feature type="domain" description="Heterokaryon incompatibility" evidence="1">
    <location>
        <begin position="23"/>
        <end position="111"/>
    </location>
</feature>
<dbReference type="PANTHER" id="PTHR10622">
    <property type="entry name" value="HET DOMAIN-CONTAINING PROTEIN"/>
    <property type="match status" value="1"/>
</dbReference>
<accession>A0AAE0NS08</accession>